<organism evidence="2 3">
    <name type="scientific">Tenacibaculum polynesiense</name>
    <dbReference type="NCBI Taxonomy" id="3137857"/>
    <lineage>
        <taxon>Bacteria</taxon>
        <taxon>Pseudomonadati</taxon>
        <taxon>Bacteroidota</taxon>
        <taxon>Flavobacteriia</taxon>
        <taxon>Flavobacteriales</taxon>
        <taxon>Flavobacteriaceae</taxon>
        <taxon>Tenacibaculum</taxon>
    </lineage>
</organism>
<dbReference type="Gene3D" id="3.90.70.10">
    <property type="entry name" value="Cysteine proteinases"/>
    <property type="match status" value="1"/>
</dbReference>
<reference evidence="2 3" key="1">
    <citation type="submission" date="2024-05" db="EMBL/GenBank/DDBJ databases">
        <authorList>
            <person name="Duchaud E."/>
        </authorList>
    </citation>
    <scope>NUCLEOTIDE SEQUENCE [LARGE SCALE GENOMIC DNA]</scope>
    <source>
        <strain evidence="2">Ena-SAMPLE-TAB-13-05-2024-13:56:06:370-140308</strain>
    </source>
</reference>
<dbReference type="RefSeq" id="WP_348717584.1">
    <property type="nucleotide sequence ID" value="NZ_CAXJIO010000012.1"/>
</dbReference>
<dbReference type="InterPro" id="IPR038765">
    <property type="entry name" value="Papain-like_cys_pep_sf"/>
</dbReference>
<keyword evidence="3" id="KW-1185">Reference proteome</keyword>
<evidence type="ECO:0000256" key="1">
    <source>
        <dbReference type="SAM" id="SignalP"/>
    </source>
</evidence>
<evidence type="ECO:0000313" key="3">
    <source>
        <dbReference type="Proteomes" id="UP001497527"/>
    </source>
</evidence>
<feature type="signal peptide" evidence="1">
    <location>
        <begin position="1"/>
        <end position="18"/>
    </location>
</feature>
<proteinExistence type="predicted"/>
<evidence type="ECO:0000313" key="2">
    <source>
        <dbReference type="EMBL" id="CAL2103382.1"/>
    </source>
</evidence>
<feature type="chain" id="PRO_5046260199" description="Peptidase C1A papain C-terminal domain-containing protein" evidence="1">
    <location>
        <begin position="19"/>
        <end position="416"/>
    </location>
</feature>
<protein>
    <recommendedName>
        <fullName evidence="4">Peptidase C1A papain C-terminal domain-containing protein</fullName>
    </recommendedName>
</protein>
<keyword evidence="1" id="KW-0732">Signal</keyword>
<dbReference type="EMBL" id="CAXJIO010000012">
    <property type="protein sequence ID" value="CAL2103382.1"/>
    <property type="molecule type" value="Genomic_DNA"/>
</dbReference>
<dbReference type="SUPFAM" id="SSF54001">
    <property type="entry name" value="Cysteine proteinases"/>
    <property type="match status" value="1"/>
</dbReference>
<name>A0ABM9PCU1_9FLAO</name>
<comment type="caution">
    <text evidence="2">The sequence shown here is derived from an EMBL/GenBank/DDBJ whole genome shotgun (WGS) entry which is preliminary data.</text>
</comment>
<dbReference type="Proteomes" id="UP001497527">
    <property type="component" value="Unassembled WGS sequence"/>
</dbReference>
<evidence type="ECO:0008006" key="4">
    <source>
        <dbReference type="Google" id="ProtNLM"/>
    </source>
</evidence>
<sequence>MKKKLLLLASLISMNLIAQNIPCDFSWNSAPTTNGTKDFVTEAKSQPYQGPCLSFAFNAAIETTYGIENNVSGNSLFSLSEAYLDYKVWSATNYLSILNSTFKIPLTTSNSAINSFAPISCPVNNPDPSGCSIPRSQVLAYINHSSGQKSYNISLNIDVTPPVWQVTDGGALGNYVTVGNAYQLDNNALNTDEDIKQKILDDGPIVLKVSGSQSGIHNATKFRNYTIPAGGLSYHAFTIIGWTNDNRWVIKDSWPGMATIGTTKPNIDIKSLLNSGSVELYQVSNISYNGSSPASNPISLAVSDCQPIVNLQLSSINLEIDHVYIGGYLYHKFWVSSNTSVDNWVWGIGYPNGARKRSQINGSTTSSILMTPTTSGNVTIYVRASKNGQTVTKERNIYLSNGQSTGGGGNGGGEGW</sequence>
<gene>
    <name evidence="2" type="ORF">T190423A01A_30496</name>
</gene>
<accession>A0ABM9PCU1</accession>